<gene>
    <name evidence="1" type="ORF">CAUS1442_LOCUS530</name>
</gene>
<evidence type="ECO:0008006" key="2">
    <source>
        <dbReference type="Google" id="ProtNLM"/>
    </source>
</evidence>
<sequence>MVIAFAFLQLSARPQSAQEQKQYEEIKTLIQKQHNEAQWQLWNLTAAIANGKPAPLPAIAEAATPAETTYAGISIIAAFNHQNDTHMRGAKRKVEYKSIQSWHESVKKYPEIHGIVFNTMYDESDIKLYTTDHIEFINVDFNSAAYLRGANQSLNNQRFYVIEDYLDKRVEAEAAKASGQDEELEYILLTDAQDVTFHRNPFKFMAEMDKLTQGTHHLFVGSEFEPWKDGLRWQNNNWKRCFRKPFLYREVLNAGIIGGHRSIVIPLVKEMNRRMMVANHTVCDQAVMQQIAMEWYEERIITGYPWNSRFKKEQRAEDDTLAYIRHK</sequence>
<dbReference type="AlphaFoldDB" id="A0A7R9WLJ0"/>
<name>A0A7R9WLJ0_9STRA</name>
<reference evidence="1" key="1">
    <citation type="submission" date="2021-01" db="EMBL/GenBank/DDBJ databases">
        <authorList>
            <person name="Corre E."/>
            <person name="Pelletier E."/>
            <person name="Niang G."/>
            <person name="Scheremetjew M."/>
            <person name="Finn R."/>
            <person name="Kale V."/>
            <person name="Holt S."/>
            <person name="Cochrane G."/>
            <person name="Meng A."/>
            <person name="Brown T."/>
            <person name="Cohen L."/>
        </authorList>
    </citation>
    <scope>NUCLEOTIDE SEQUENCE</scope>
    <source>
        <strain evidence="1">CCMP3328</strain>
    </source>
</reference>
<evidence type="ECO:0000313" key="1">
    <source>
        <dbReference type="EMBL" id="CAD8328433.1"/>
    </source>
</evidence>
<organism evidence="1">
    <name type="scientific">Craspedostauros australis</name>
    <dbReference type="NCBI Taxonomy" id="1486917"/>
    <lineage>
        <taxon>Eukaryota</taxon>
        <taxon>Sar</taxon>
        <taxon>Stramenopiles</taxon>
        <taxon>Ochrophyta</taxon>
        <taxon>Bacillariophyta</taxon>
        <taxon>Bacillariophyceae</taxon>
        <taxon>Bacillariophycidae</taxon>
        <taxon>Naviculales</taxon>
        <taxon>Naviculaceae</taxon>
        <taxon>Craspedostauros</taxon>
    </lineage>
</organism>
<dbReference type="EMBL" id="HBEF01000826">
    <property type="protein sequence ID" value="CAD8328433.1"/>
    <property type="molecule type" value="Transcribed_RNA"/>
</dbReference>
<accession>A0A7R9WLJ0</accession>
<proteinExistence type="predicted"/>
<protein>
    <recommendedName>
        <fullName evidence="2">Glycosyltransferase</fullName>
    </recommendedName>
</protein>